<dbReference type="AlphaFoldDB" id="A0A813Y8F6"/>
<accession>A0A813Y8F6</accession>
<feature type="coiled-coil region" evidence="1">
    <location>
        <begin position="11"/>
        <end position="167"/>
    </location>
</feature>
<evidence type="ECO:0000256" key="1">
    <source>
        <dbReference type="SAM" id="Coils"/>
    </source>
</evidence>
<reference evidence="3" key="1">
    <citation type="submission" date="2021-02" db="EMBL/GenBank/DDBJ databases">
        <authorList>
            <person name="Nowell W R."/>
        </authorList>
    </citation>
    <scope>NUCLEOTIDE SEQUENCE</scope>
    <source>
        <strain evidence="3">Ploen Becks lab</strain>
    </source>
</reference>
<evidence type="ECO:0000256" key="2">
    <source>
        <dbReference type="SAM" id="MobiDB-lite"/>
    </source>
</evidence>
<dbReference type="Proteomes" id="UP000663879">
    <property type="component" value="Unassembled WGS sequence"/>
</dbReference>
<evidence type="ECO:0000313" key="4">
    <source>
        <dbReference type="Proteomes" id="UP000663879"/>
    </source>
</evidence>
<feature type="region of interest" description="Disordered" evidence="2">
    <location>
        <begin position="299"/>
        <end position="327"/>
    </location>
</feature>
<keyword evidence="1" id="KW-0175">Coiled coil</keyword>
<keyword evidence="4" id="KW-1185">Reference proteome</keyword>
<comment type="caution">
    <text evidence="3">The sequence shown here is derived from an EMBL/GenBank/DDBJ whole genome shotgun (WGS) entry which is preliminary data.</text>
</comment>
<feature type="non-terminal residue" evidence="3">
    <location>
        <position position="1"/>
    </location>
</feature>
<sequence length="396" mass="46410">NNELNDKRDTLSQVLETNSKNELEINNLESRLNETKHSLIKSENVINELTHFKTEHIQKIEEIIRLKHEVENEKSRREKAEFKLEEAKEELKKLKQRLSLVQDENSELKHENIEFKNQLSGVKSKLDLIADKSHTELEKNSALQDELNETRKKLEHAEVKCLNYSQKFDLLLKKYETRKTKQKNKIERLWDYLQRERTKYKDLLANAQNDLNKKNDDSNSTSHQLLMEERNNLISSLSDRDSKLRELRRQNAQLNSQIKLLNDETEHLNEKIEILIKEKNKFRKEAQLNVLDILDLTPSTSFSNNQHTPPNKSNSPPVQLVPKKKSFNSTDNLDRTLTYWTDLNATAAWDAFYNTGNVNKYALASSSNLAKNEANTYIRNMTSDFNSLINTPMSFR</sequence>
<feature type="coiled-coil region" evidence="1">
    <location>
        <begin position="197"/>
        <end position="285"/>
    </location>
</feature>
<dbReference type="OrthoDB" id="10007527at2759"/>
<evidence type="ECO:0000313" key="3">
    <source>
        <dbReference type="EMBL" id="CAF0880566.1"/>
    </source>
</evidence>
<proteinExistence type="predicted"/>
<gene>
    <name evidence="3" type="ORF">OXX778_LOCUS10391</name>
</gene>
<protein>
    <submittedName>
        <fullName evidence="3">Uncharacterized protein</fullName>
    </submittedName>
</protein>
<name>A0A813Y8F6_9BILA</name>
<feature type="compositionally biased region" description="Polar residues" evidence="2">
    <location>
        <begin position="299"/>
        <end position="317"/>
    </location>
</feature>
<organism evidence="3 4">
    <name type="scientific">Brachionus calyciflorus</name>
    <dbReference type="NCBI Taxonomy" id="104777"/>
    <lineage>
        <taxon>Eukaryota</taxon>
        <taxon>Metazoa</taxon>
        <taxon>Spiralia</taxon>
        <taxon>Gnathifera</taxon>
        <taxon>Rotifera</taxon>
        <taxon>Eurotatoria</taxon>
        <taxon>Monogononta</taxon>
        <taxon>Pseudotrocha</taxon>
        <taxon>Ploima</taxon>
        <taxon>Brachionidae</taxon>
        <taxon>Brachionus</taxon>
    </lineage>
</organism>
<dbReference type="EMBL" id="CAJNOC010001642">
    <property type="protein sequence ID" value="CAF0880566.1"/>
    <property type="molecule type" value="Genomic_DNA"/>
</dbReference>